<evidence type="ECO:0000313" key="3">
    <source>
        <dbReference type="EMBL" id="QUS38061.1"/>
    </source>
</evidence>
<gene>
    <name evidence="3" type="ORF">RPMA_03730</name>
</gene>
<dbReference type="RefSeq" id="WP_211911595.1">
    <property type="nucleotide sequence ID" value="NZ_CP036498.1"/>
</dbReference>
<dbReference type="EMBL" id="CP036498">
    <property type="protein sequence ID" value="QUS38061.1"/>
    <property type="molecule type" value="Genomic_DNA"/>
</dbReference>
<dbReference type="Proteomes" id="UP000682843">
    <property type="component" value="Chromosome"/>
</dbReference>
<dbReference type="InterPro" id="IPR053728">
    <property type="entry name" value="Alginate_Permeability_Chnl"/>
</dbReference>
<dbReference type="Pfam" id="PF13372">
    <property type="entry name" value="Alginate_exp"/>
    <property type="match status" value="1"/>
</dbReference>
<proteinExistence type="predicted"/>
<evidence type="ECO:0000313" key="4">
    <source>
        <dbReference type="Proteomes" id="UP000682843"/>
    </source>
</evidence>
<accession>A0ABX8A472</accession>
<feature type="signal peptide" evidence="1">
    <location>
        <begin position="1"/>
        <end position="33"/>
    </location>
</feature>
<feature type="domain" description="Alginate export" evidence="2">
    <location>
        <begin position="80"/>
        <end position="467"/>
    </location>
</feature>
<evidence type="ECO:0000256" key="1">
    <source>
        <dbReference type="SAM" id="SignalP"/>
    </source>
</evidence>
<name>A0ABX8A472_9BRAD</name>
<keyword evidence="4" id="KW-1185">Reference proteome</keyword>
<evidence type="ECO:0000259" key="2">
    <source>
        <dbReference type="Pfam" id="PF13372"/>
    </source>
</evidence>
<sequence>MLRKSTQQRIRRWRGGVACAVAAHLIAYAPVLADEAVARPKISSNRWQEDWSVLANPALRTQPLDDLKYIPLYVTDPKSYVSLGATMRERFEINDASGFGIGGTRPDAYLLQRLQMHVDVHLNENWQIFTQFEDVRTFDKASVTAVDQNQLDLRLAFVAYSDKLGDGTFKARVGRQDFSFDLQRFVSSRDGPNVRQSFDALWADYEIGPWRLIGFVSQPVQYRFGDVFDDISNRDFRFSTLRVERQVLGTNELSGYYSLYERSNARYLDALGAEQRHIFDIRFAGQINGLDWDLEAMGQTGHVAAKEIAAWALGGRVGYTLTNIPWTPRIGLQADAASGDRKPGDGTIGTFNPLFPNGYYFTLAGYTGYANLIHLKPTLTVKPLDKLTVTAGIGLQWRETTADAIYIQPNVAVTGTAGMGNRWSGLYTQLRADYAFNANLTGALEAVHYEIGDTLRSAGGHDSNYLGLELKYGW</sequence>
<organism evidence="3 4">
    <name type="scientific">Tardiphaga alba</name>
    <dbReference type="NCBI Taxonomy" id="340268"/>
    <lineage>
        <taxon>Bacteria</taxon>
        <taxon>Pseudomonadati</taxon>
        <taxon>Pseudomonadota</taxon>
        <taxon>Alphaproteobacteria</taxon>
        <taxon>Hyphomicrobiales</taxon>
        <taxon>Nitrobacteraceae</taxon>
        <taxon>Tardiphaga</taxon>
    </lineage>
</organism>
<protein>
    <submittedName>
        <fullName evidence="3">Alginate export family protein</fullName>
    </submittedName>
</protein>
<feature type="chain" id="PRO_5045619897" evidence="1">
    <location>
        <begin position="34"/>
        <end position="474"/>
    </location>
</feature>
<keyword evidence="1" id="KW-0732">Signal</keyword>
<dbReference type="InterPro" id="IPR025388">
    <property type="entry name" value="Alginate_export_dom"/>
</dbReference>
<reference evidence="3 4" key="1">
    <citation type="submission" date="2019-02" db="EMBL/GenBank/DDBJ databases">
        <title>Emended description of the genus Rhodopseudomonas and description of Rhodopseudomonas albus sp. nov., a non-phototrophic, heavy-metal-tolerant bacterium isolated from garden soil.</title>
        <authorList>
            <person name="Bao Z."/>
            <person name="Cao W.W."/>
            <person name="Sato Y."/>
            <person name="Nishizawa T."/>
            <person name="Zhao J."/>
            <person name="Guo Y."/>
            <person name="Ohta H."/>
        </authorList>
    </citation>
    <scope>NUCLEOTIDE SEQUENCE [LARGE SCALE GENOMIC DNA]</scope>
    <source>
        <strain evidence="3 4">SK50-23</strain>
    </source>
</reference>
<dbReference type="Gene3D" id="2.40.160.100">
    <property type="match status" value="1"/>
</dbReference>